<reference evidence="1" key="2">
    <citation type="submission" date="2020-09" db="EMBL/GenBank/DDBJ databases">
        <authorList>
            <person name="Sun Q."/>
            <person name="Kim S."/>
        </authorList>
    </citation>
    <scope>NUCLEOTIDE SEQUENCE</scope>
    <source>
        <strain evidence="1">KCTC 32437</strain>
    </source>
</reference>
<dbReference type="EMBL" id="BMZE01000002">
    <property type="protein sequence ID" value="GHA25506.1"/>
    <property type="molecule type" value="Genomic_DNA"/>
</dbReference>
<accession>A0A918S659</accession>
<evidence type="ECO:0000313" key="2">
    <source>
        <dbReference type="Proteomes" id="UP000646579"/>
    </source>
</evidence>
<dbReference type="RefSeq" id="WP_189425674.1">
    <property type="nucleotide sequence ID" value="NZ_BMZE01000002.1"/>
</dbReference>
<evidence type="ECO:0000313" key="1">
    <source>
        <dbReference type="EMBL" id="GHA25506.1"/>
    </source>
</evidence>
<gene>
    <name evidence="1" type="ORF">GCM10007989_21470</name>
</gene>
<name>A0A918S659_9HYPH</name>
<keyword evidence="2" id="KW-1185">Reference proteome</keyword>
<dbReference type="AlphaFoldDB" id="A0A918S659"/>
<comment type="caution">
    <text evidence="1">The sequence shown here is derived from an EMBL/GenBank/DDBJ whole genome shotgun (WGS) entry which is preliminary data.</text>
</comment>
<organism evidence="1 2">
    <name type="scientific">Devosia pacifica</name>
    <dbReference type="NCBI Taxonomy" id="1335967"/>
    <lineage>
        <taxon>Bacteria</taxon>
        <taxon>Pseudomonadati</taxon>
        <taxon>Pseudomonadota</taxon>
        <taxon>Alphaproteobacteria</taxon>
        <taxon>Hyphomicrobiales</taxon>
        <taxon>Devosiaceae</taxon>
        <taxon>Devosia</taxon>
    </lineage>
</organism>
<sequence>MQRIATVLAYVALVASLGLGFLVVTAHADTNHLVISQHYQVSTEVN</sequence>
<proteinExistence type="predicted"/>
<reference evidence="1" key="1">
    <citation type="journal article" date="2014" name="Int. J. Syst. Evol. Microbiol.">
        <title>Complete genome sequence of Corynebacterium casei LMG S-19264T (=DSM 44701T), isolated from a smear-ripened cheese.</title>
        <authorList>
            <consortium name="US DOE Joint Genome Institute (JGI-PGF)"/>
            <person name="Walter F."/>
            <person name="Albersmeier A."/>
            <person name="Kalinowski J."/>
            <person name="Ruckert C."/>
        </authorList>
    </citation>
    <scope>NUCLEOTIDE SEQUENCE</scope>
    <source>
        <strain evidence="1">KCTC 32437</strain>
    </source>
</reference>
<protein>
    <submittedName>
        <fullName evidence="1">Uncharacterized protein</fullName>
    </submittedName>
</protein>
<dbReference type="Proteomes" id="UP000646579">
    <property type="component" value="Unassembled WGS sequence"/>
</dbReference>